<dbReference type="InterPro" id="IPR036890">
    <property type="entry name" value="HATPase_C_sf"/>
</dbReference>
<keyword evidence="4" id="KW-0597">Phosphoprotein</keyword>
<evidence type="ECO:0000256" key="4">
    <source>
        <dbReference type="ARBA" id="ARBA00022553"/>
    </source>
</evidence>
<comment type="subcellular location">
    <subcellularLocation>
        <location evidence="2">Membrane</location>
    </subcellularLocation>
</comment>
<organism evidence="13 14">
    <name type="scientific">Candidatus Nitrospira kreftii</name>
    <dbReference type="NCBI Taxonomy" id="2652173"/>
    <lineage>
        <taxon>Bacteria</taxon>
        <taxon>Pseudomonadati</taxon>
        <taxon>Nitrospirota</taxon>
        <taxon>Nitrospiria</taxon>
        <taxon>Nitrospirales</taxon>
        <taxon>Nitrospiraceae</taxon>
        <taxon>Nitrospira</taxon>
    </lineage>
</organism>
<protein>
    <recommendedName>
        <fullName evidence="3">histidine kinase</fullName>
        <ecNumber evidence="3">2.7.13.3</ecNumber>
    </recommendedName>
</protein>
<gene>
    <name evidence="13" type="ORF">Nkreftii_000768</name>
</gene>
<dbReference type="SUPFAM" id="SSF158472">
    <property type="entry name" value="HAMP domain-like"/>
    <property type="match status" value="1"/>
</dbReference>
<proteinExistence type="predicted"/>
<keyword evidence="8" id="KW-0067">ATP-binding</keyword>
<accession>A0A7S8FC13</accession>
<evidence type="ECO:0000259" key="12">
    <source>
        <dbReference type="PROSITE" id="PS50885"/>
    </source>
</evidence>
<dbReference type="GO" id="GO:0016020">
    <property type="term" value="C:membrane"/>
    <property type="evidence" value="ECO:0007669"/>
    <property type="project" value="UniProtKB-SubCell"/>
</dbReference>
<dbReference type="InterPro" id="IPR003661">
    <property type="entry name" value="HisK_dim/P_dom"/>
</dbReference>
<evidence type="ECO:0000256" key="7">
    <source>
        <dbReference type="ARBA" id="ARBA00022777"/>
    </source>
</evidence>
<dbReference type="InterPro" id="IPR003660">
    <property type="entry name" value="HAMP_dom"/>
</dbReference>
<dbReference type="EMBL" id="CP047423">
    <property type="protein sequence ID" value="QPD02994.1"/>
    <property type="molecule type" value="Genomic_DNA"/>
</dbReference>
<evidence type="ECO:0000256" key="8">
    <source>
        <dbReference type="ARBA" id="ARBA00022840"/>
    </source>
</evidence>
<dbReference type="Pfam" id="PF02518">
    <property type="entry name" value="HATPase_c"/>
    <property type="match status" value="1"/>
</dbReference>
<comment type="catalytic activity">
    <reaction evidence="1">
        <text>ATP + protein L-histidine = ADP + protein N-phospho-L-histidine.</text>
        <dbReference type="EC" id="2.7.13.3"/>
    </reaction>
</comment>
<evidence type="ECO:0000256" key="1">
    <source>
        <dbReference type="ARBA" id="ARBA00000085"/>
    </source>
</evidence>
<keyword evidence="7 13" id="KW-0418">Kinase</keyword>
<dbReference type="GO" id="GO:0005524">
    <property type="term" value="F:ATP binding"/>
    <property type="evidence" value="ECO:0007669"/>
    <property type="project" value="UniProtKB-KW"/>
</dbReference>
<dbReference type="SMART" id="SM00304">
    <property type="entry name" value="HAMP"/>
    <property type="match status" value="1"/>
</dbReference>
<dbReference type="PRINTS" id="PR00344">
    <property type="entry name" value="BCTRLSENSOR"/>
</dbReference>
<feature type="domain" description="HAMP" evidence="12">
    <location>
        <begin position="200"/>
        <end position="248"/>
    </location>
</feature>
<dbReference type="SUPFAM" id="SSF55874">
    <property type="entry name" value="ATPase domain of HSP90 chaperone/DNA topoisomerase II/histidine kinase"/>
    <property type="match status" value="1"/>
</dbReference>
<dbReference type="InterPro" id="IPR005467">
    <property type="entry name" value="His_kinase_dom"/>
</dbReference>
<feature type="domain" description="Histidine kinase" evidence="11">
    <location>
        <begin position="304"/>
        <end position="529"/>
    </location>
</feature>
<keyword evidence="10" id="KW-0472">Membrane</keyword>
<dbReference type="InterPro" id="IPR036097">
    <property type="entry name" value="HisK_dim/P_sf"/>
</dbReference>
<evidence type="ECO:0000256" key="10">
    <source>
        <dbReference type="SAM" id="Phobius"/>
    </source>
</evidence>
<feature type="transmembrane region" description="Helical" evidence="10">
    <location>
        <begin position="6"/>
        <end position="31"/>
    </location>
</feature>
<dbReference type="CDD" id="cd06225">
    <property type="entry name" value="HAMP"/>
    <property type="match status" value="1"/>
</dbReference>
<evidence type="ECO:0000256" key="6">
    <source>
        <dbReference type="ARBA" id="ARBA00022741"/>
    </source>
</evidence>
<name>A0A7S8FC13_9BACT</name>
<dbReference type="Pfam" id="PF00512">
    <property type="entry name" value="HisKA"/>
    <property type="match status" value="1"/>
</dbReference>
<dbReference type="Gene3D" id="3.30.565.10">
    <property type="entry name" value="Histidine kinase-like ATPase, C-terminal domain"/>
    <property type="match status" value="1"/>
</dbReference>
<dbReference type="EC" id="2.7.13.3" evidence="3"/>
<dbReference type="PANTHER" id="PTHR43065">
    <property type="entry name" value="SENSOR HISTIDINE KINASE"/>
    <property type="match status" value="1"/>
</dbReference>
<dbReference type="Gene3D" id="6.10.340.10">
    <property type="match status" value="1"/>
</dbReference>
<dbReference type="InterPro" id="IPR004358">
    <property type="entry name" value="Sig_transdc_His_kin-like_C"/>
</dbReference>
<evidence type="ECO:0000256" key="9">
    <source>
        <dbReference type="ARBA" id="ARBA00023012"/>
    </source>
</evidence>
<keyword evidence="5" id="KW-0808">Transferase</keyword>
<dbReference type="SMART" id="SM00387">
    <property type="entry name" value="HATPase_c"/>
    <property type="match status" value="1"/>
</dbReference>
<dbReference type="PROSITE" id="PS50885">
    <property type="entry name" value="HAMP"/>
    <property type="match status" value="1"/>
</dbReference>
<dbReference type="AlphaFoldDB" id="A0A7S8FC13"/>
<evidence type="ECO:0000256" key="5">
    <source>
        <dbReference type="ARBA" id="ARBA00022679"/>
    </source>
</evidence>
<evidence type="ECO:0000256" key="2">
    <source>
        <dbReference type="ARBA" id="ARBA00004370"/>
    </source>
</evidence>
<keyword evidence="6" id="KW-0547">Nucleotide-binding</keyword>
<dbReference type="PANTHER" id="PTHR43065:SF10">
    <property type="entry name" value="PEROXIDE STRESS-ACTIVATED HISTIDINE KINASE MAK3"/>
    <property type="match status" value="1"/>
</dbReference>
<dbReference type="Proteomes" id="UP000593737">
    <property type="component" value="Chromosome"/>
</dbReference>
<evidence type="ECO:0000313" key="14">
    <source>
        <dbReference type="Proteomes" id="UP000593737"/>
    </source>
</evidence>
<evidence type="ECO:0000313" key="13">
    <source>
        <dbReference type="EMBL" id="QPD02994.1"/>
    </source>
</evidence>
<dbReference type="GO" id="GO:0000155">
    <property type="term" value="F:phosphorelay sensor kinase activity"/>
    <property type="evidence" value="ECO:0007669"/>
    <property type="project" value="InterPro"/>
</dbReference>
<evidence type="ECO:0000259" key="11">
    <source>
        <dbReference type="PROSITE" id="PS50109"/>
    </source>
</evidence>
<dbReference type="Pfam" id="PF00672">
    <property type="entry name" value="HAMP"/>
    <property type="match status" value="1"/>
</dbReference>
<dbReference type="KEGG" id="nkf:Nkreftii_000768"/>
<keyword evidence="10" id="KW-0812">Transmembrane</keyword>
<evidence type="ECO:0000256" key="3">
    <source>
        <dbReference type="ARBA" id="ARBA00012438"/>
    </source>
</evidence>
<dbReference type="Gene3D" id="1.10.287.130">
    <property type="match status" value="1"/>
</dbReference>
<keyword evidence="10" id="KW-1133">Transmembrane helix</keyword>
<dbReference type="SMART" id="SM00388">
    <property type="entry name" value="HisKA"/>
    <property type="match status" value="1"/>
</dbReference>
<reference evidence="13 14" key="1">
    <citation type="journal article" date="2020" name="ISME J.">
        <title>Enrichment and physiological characterization of a novel comammox Nitrospira indicates ammonium inhibition of complete nitrification.</title>
        <authorList>
            <person name="Sakoula D."/>
            <person name="Koch H."/>
            <person name="Frank J."/>
            <person name="Jetten M.S.M."/>
            <person name="van Kessel M.A.H.J."/>
            <person name="Lucker S."/>
        </authorList>
    </citation>
    <scope>NUCLEOTIDE SEQUENCE [LARGE SCALE GENOMIC DNA]</scope>
    <source>
        <strain evidence="13">Comreactor17</strain>
    </source>
</reference>
<dbReference type="PROSITE" id="PS50109">
    <property type="entry name" value="HIS_KIN"/>
    <property type="match status" value="1"/>
</dbReference>
<keyword evidence="9" id="KW-0902">Two-component regulatory system</keyword>
<sequence length="538" mass="58902">MKSFKFHGIMVWVTITGVVLVTFSILFIALLEGQIIDRAGAHNREVAFLLLSQSVSAMISQAGGIQDVQALEHLIHEVSELRPGILRLSVYEMSPQSSSLIVSTEPQSVPKVLDPQERMKIEVGDSVTQLEDASGERALRMTAPIVIDGKVVAALRGLFSVKEYDDLIKQETELAKSIGIGVVVVTSLTFWLLIRVKVHRPVHQLLHAIRSVVGEDISGHAPIQGPSEIQEVATQFNRMLDRVREAGVEKDRLLEEVRHFNETLRIRVGDATEELQRANFELVEARLVAERNQRLAALGEFSATVAHELGNPLNALSGHLQMLVGATDYASRQRHLAIIRSEVNRMVSIIKQLLEQTHVELRSGCVNLNKTIHEVTALLSPGLPSQHVTLKTDLQADLPPVAGDTRALHGLLFNLVTNAAQAMPLGGELTIRTRVACGDRPPGIVMVGEGAPIEEAAIRLTIADTGAGIPSEHLSRIFEPFFTTRHDQGGTGLGLAICHRVVTDSGGRLAVRSHVGHGTEFTIDLPIWNTERGIRRHQ</sequence>
<dbReference type="InterPro" id="IPR003594">
    <property type="entry name" value="HATPase_dom"/>
</dbReference>
<dbReference type="SUPFAM" id="SSF47384">
    <property type="entry name" value="Homodimeric domain of signal transducing histidine kinase"/>
    <property type="match status" value="1"/>
</dbReference>
<dbReference type="CDD" id="cd00082">
    <property type="entry name" value="HisKA"/>
    <property type="match status" value="1"/>
</dbReference>